<sequence>MAFEGAHFRRRCTAQETKTSTVHINDRSPQQEEDIMTAMEIGKEVAALCKQGKNQDAIDRFYAPNVVSIEACAMPGMERTQKGIQAIKDKNQWWVDNHEIHGGSVDGPYPHDDRFILHFKYDVTPKQTGQRITLDETGLYTVQNGKVVKEEFFYSM</sequence>
<proteinExistence type="predicted"/>
<evidence type="ECO:0000313" key="2">
    <source>
        <dbReference type="EMBL" id="ALA56877.1"/>
    </source>
</evidence>
<reference evidence="2 3" key="1">
    <citation type="journal article" date="2015" name="Proc. Natl. Acad. Sci. U.S.A.">
        <title>Expanded metabolic versatility of ubiquitous nitrite-oxidizing bacteria from the genus Nitrospira.</title>
        <authorList>
            <person name="Koch H."/>
            <person name="Lucker S."/>
            <person name="Albertsen M."/>
            <person name="Kitzinger K."/>
            <person name="Herbold C."/>
            <person name="Spieck E."/>
            <person name="Nielsen P.H."/>
            <person name="Wagner M."/>
            <person name="Daims H."/>
        </authorList>
    </citation>
    <scope>NUCLEOTIDE SEQUENCE [LARGE SCALE GENOMIC DNA]</scope>
    <source>
        <strain evidence="2 3">NSP M-1</strain>
    </source>
</reference>
<dbReference type="KEGG" id="nmv:NITMOv2_0441"/>
<protein>
    <recommendedName>
        <fullName evidence="1">SnoaL-like domain-containing protein</fullName>
    </recommendedName>
</protein>
<feature type="domain" description="SnoaL-like" evidence="1">
    <location>
        <begin position="36"/>
        <end position="154"/>
    </location>
</feature>
<organism evidence="2 3">
    <name type="scientific">Nitrospira moscoviensis</name>
    <dbReference type="NCBI Taxonomy" id="42253"/>
    <lineage>
        <taxon>Bacteria</taxon>
        <taxon>Pseudomonadati</taxon>
        <taxon>Nitrospirota</taxon>
        <taxon>Nitrospiria</taxon>
        <taxon>Nitrospirales</taxon>
        <taxon>Nitrospiraceae</taxon>
        <taxon>Nitrospira</taxon>
    </lineage>
</organism>
<dbReference type="InterPro" id="IPR032710">
    <property type="entry name" value="NTF2-like_dom_sf"/>
</dbReference>
<dbReference type="Proteomes" id="UP000069205">
    <property type="component" value="Chromosome"/>
</dbReference>
<dbReference type="Pfam" id="PF20409">
    <property type="entry name" value="SnoaL_5"/>
    <property type="match status" value="1"/>
</dbReference>
<dbReference type="EMBL" id="CP011801">
    <property type="protein sequence ID" value="ALA56877.1"/>
    <property type="molecule type" value="Genomic_DNA"/>
</dbReference>
<keyword evidence="3" id="KW-1185">Reference proteome</keyword>
<dbReference type="AlphaFoldDB" id="A0A0K2G8F3"/>
<evidence type="ECO:0000259" key="1">
    <source>
        <dbReference type="Pfam" id="PF20409"/>
    </source>
</evidence>
<dbReference type="PATRIC" id="fig|42253.5.peg.433"/>
<dbReference type="SUPFAM" id="SSF54427">
    <property type="entry name" value="NTF2-like"/>
    <property type="match status" value="1"/>
</dbReference>
<dbReference type="STRING" id="42253.NITMOv2_0441"/>
<gene>
    <name evidence="2" type="ORF">NITMOv2_0441</name>
</gene>
<accession>A0A0K2G8F3</accession>
<dbReference type="InterPro" id="IPR046860">
    <property type="entry name" value="SnoaL_5"/>
</dbReference>
<evidence type="ECO:0000313" key="3">
    <source>
        <dbReference type="Proteomes" id="UP000069205"/>
    </source>
</evidence>
<name>A0A0K2G8F3_NITMO</name>
<dbReference type="Gene3D" id="3.10.450.50">
    <property type="match status" value="1"/>
</dbReference>